<dbReference type="GO" id="GO:0005524">
    <property type="term" value="F:ATP binding"/>
    <property type="evidence" value="ECO:0007669"/>
    <property type="project" value="UniProtKB-KW"/>
</dbReference>
<dbReference type="PANTHER" id="PTHR11274">
    <property type="entry name" value="RAD25/XP-B DNA REPAIR HELICASE"/>
    <property type="match status" value="1"/>
</dbReference>
<dbReference type="GO" id="GO:0004386">
    <property type="term" value="F:helicase activity"/>
    <property type="evidence" value="ECO:0007669"/>
    <property type="project" value="UniProtKB-KW"/>
</dbReference>
<evidence type="ECO:0000259" key="6">
    <source>
        <dbReference type="PROSITE" id="PS51192"/>
    </source>
</evidence>
<dbReference type="InterPro" id="IPR006935">
    <property type="entry name" value="Helicase/UvrB_N"/>
</dbReference>
<dbReference type="EMBL" id="MT142725">
    <property type="protein sequence ID" value="QJA87666.1"/>
    <property type="molecule type" value="Genomic_DNA"/>
</dbReference>
<evidence type="ECO:0000259" key="7">
    <source>
        <dbReference type="PROSITE" id="PS51194"/>
    </source>
</evidence>
<evidence type="ECO:0000256" key="5">
    <source>
        <dbReference type="SAM" id="MobiDB-lite"/>
    </source>
</evidence>
<dbReference type="InterPro" id="IPR014001">
    <property type="entry name" value="Helicase_ATP-bd"/>
</dbReference>
<dbReference type="Pfam" id="PF04851">
    <property type="entry name" value="ResIII"/>
    <property type="match status" value="1"/>
</dbReference>
<evidence type="ECO:0000256" key="3">
    <source>
        <dbReference type="ARBA" id="ARBA00022806"/>
    </source>
</evidence>
<evidence type="ECO:0000313" key="8">
    <source>
        <dbReference type="EMBL" id="QJA87666.1"/>
    </source>
</evidence>
<accession>A0A6M3KZM9</accession>
<organism evidence="8">
    <name type="scientific">viral metagenome</name>
    <dbReference type="NCBI Taxonomy" id="1070528"/>
    <lineage>
        <taxon>unclassified sequences</taxon>
        <taxon>metagenomes</taxon>
        <taxon>organismal metagenomes</taxon>
    </lineage>
</organism>
<keyword evidence="4" id="KW-0067">ATP-binding</keyword>
<dbReference type="Gene3D" id="3.40.50.300">
    <property type="entry name" value="P-loop containing nucleotide triphosphate hydrolases"/>
    <property type="match status" value="2"/>
</dbReference>
<feature type="region of interest" description="Disordered" evidence="5">
    <location>
        <begin position="549"/>
        <end position="575"/>
    </location>
</feature>
<evidence type="ECO:0000256" key="2">
    <source>
        <dbReference type="ARBA" id="ARBA00022801"/>
    </source>
</evidence>
<proteinExistence type="predicted"/>
<dbReference type="InterPro" id="IPR049430">
    <property type="entry name" value="UvsW_N_sf"/>
</dbReference>
<dbReference type="InterPro" id="IPR050615">
    <property type="entry name" value="ATP-dep_DNA_Helicase"/>
</dbReference>
<dbReference type="InterPro" id="IPR001650">
    <property type="entry name" value="Helicase_C-like"/>
</dbReference>
<feature type="domain" description="Helicase C-terminal" evidence="7">
    <location>
        <begin position="369"/>
        <end position="519"/>
    </location>
</feature>
<dbReference type="PROSITE" id="PS51194">
    <property type="entry name" value="HELICASE_CTER"/>
    <property type="match status" value="1"/>
</dbReference>
<dbReference type="PANTHER" id="PTHR11274:SF0">
    <property type="entry name" value="GENERAL TRANSCRIPTION AND DNA REPAIR FACTOR IIH HELICASE SUBUNIT XPB"/>
    <property type="match status" value="1"/>
</dbReference>
<keyword evidence="2" id="KW-0378">Hydrolase</keyword>
<dbReference type="Gene3D" id="3.30.780.20">
    <property type="match status" value="1"/>
</dbReference>
<dbReference type="AlphaFoldDB" id="A0A6M3KZM9"/>
<evidence type="ECO:0000256" key="1">
    <source>
        <dbReference type="ARBA" id="ARBA00022741"/>
    </source>
</evidence>
<feature type="domain" description="Helicase ATP-binding" evidence="6">
    <location>
        <begin position="134"/>
        <end position="314"/>
    </location>
</feature>
<sequence length="575" mass="65754">MSSGILNKIEKSSNKTNGKSKLIVGNVRSRFIGKIDRKTINKIDKKLSYMIQGAFFSEAYREGVWDGRIRLFSKRTNSFPTGFVSNVIKILDTNKIKHIVIDKRKKIEIDDKTLDYAMNSLHNFVPRKYQKRAVEEFIKSLMGVINLPTGSGKTAVMAMIIRVIDTVTNNNEKHLIVTHGTSLLSQLRKSLSTLLGEEIGYIAESKWIEKRITVASIDSLHSFLSGLDKIKFKKTRNVEEEKRRELKLKKKKTETLLRSVIGVYSDEAHMSPAKTFRTVLNKCTNAYVRFGCTATYDRSGGDKMMLKAVTGKIIYKKSLSWMIENGYLARPVIILIEFGRKTDIHAKDWHDQYSSGISANDKRNLLITSISKILIENNLSSVLFVTHKNQGSFLYKNILVHSKDTAYLIGEDNQKTVRKPTLNAFRNGRIRTIICTRILNLGIDFPEANAGIKCGGQKYGGNTTQQLGRILRKYKEKGKLDVNRKEEQIVFWLDICDMHDQKLAEHSLERIKVYESEPAFNVNYANDIEEVRRIINANIKKTKIIKHKENTSQEKRKQKKINEMETNEKCGTSTT</sequence>
<gene>
    <name evidence="8" type="ORF">MM415B02918_0003</name>
</gene>
<reference evidence="8" key="1">
    <citation type="submission" date="2020-03" db="EMBL/GenBank/DDBJ databases">
        <title>The deep terrestrial virosphere.</title>
        <authorList>
            <person name="Holmfeldt K."/>
            <person name="Nilsson E."/>
            <person name="Simone D."/>
            <person name="Lopez-Fernandez M."/>
            <person name="Wu X."/>
            <person name="de Brujin I."/>
            <person name="Lundin D."/>
            <person name="Andersson A."/>
            <person name="Bertilsson S."/>
            <person name="Dopson M."/>
        </authorList>
    </citation>
    <scope>NUCLEOTIDE SEQUENCE</scope>
    <source>
        <strain evidence="8">MM415B02918</strain>
    </source>
</reference>
<dbReference type="Pfam" id="PF00271">
    <property type="entry name" value="Helicase_C"/>
    <property type="match status" value="1"/>
</dbReference>
<evidence type="ECO:0000256" key="4">
    <source>
        <dbReference type="ARBA" id="ARBA00022840"/>
    </source>
</evidence>
<dbReference type="PROSITE" id="PS51192">
    <property type="entry name" value="HELICASE_ATP_BIND_1"/>
    <property type="match status" value="1"/>
</dbReference>
<dbReference type="InterPro" id="IPR027417">
    <property type="entry name" value="P-loop_NTPase"/>
</dbReference>
<name>A0A6M3KZM9_9ZZZZ</name>
<keyword evidence="1" id="KW-0547">Nucleotide-binding</keyword>
<feature type="compositionally biased region" description="Basic and acidic residues" evidence="5">
    <location>
        <begin position="549"/>
        <end position="568"/>
    </location>
</feature>
<protein>
    <submittedName>
        <fullName evidence="8">Putative type III restriction enzyme</fullName>
    </submittedName>
</protein>
<dbReference type="SUPFAM" id="SSF52540">
    <property type="entry name" value="P-loop containing nucleoside triphosphate hydrolases"/>
    <property type="match status" value="2"/>
</dbReference>
<dbReference type="GO" id="GO:0003677">
    <property type="term" value="F:DNA binding"/>
    <property type="evidence" value="ECO:0007669"/>
    <property type="project" value="InterPro"/>
</dbReference>
<keyword evidence="3" id="KW-0347">Helicase</keyword>
<dbReference type="SMART" id="SM00487">
    <property type="entry name" value="DEXDc"/>
    <property type="match status" value="1"/>
</dbReference>
<dbReference type="GO" id="GO:0016787">
    <property type="term" value="F:hydrolase activity"/>
    <property type="evidence" value="ECO:0007669"/>
    <property type="project" value="UniProtKB-KW"/>
</dbReference>